<dbReference type="PANTHER" id="PTHR37383">
    <property type="entry name" value="OS01G0694200 PROTEIN"/>
    <property type="match status" value="1"/>
</dbReference>
<gene>
    <name evidence="2" type="ORF">MUK42_17333</name>
</gene>
<feature type="region of interest" description="Disordered" evidence="1">
    <location>
        <begin position="254"/>
        <end position="280"/>
    </location>
</feature>
<sequence>MRLHASKLDLPFPSSFSPSSPAAVVSSVLFEPSSRSLSLMLVDSSALLYPSLLSSATPVTVPPPSTAACFLRLLPSATVLFLSAAPLAAGSSVQLRAWILLPRGGSAPTFAPARLNYRNDRGRSAVALPLPHGLSVRLAGSVNVFVVHSIAASQIWVFAARLDAGAEATIHLVKCAVVKLTLPIYSITLSMGFMLIGEVDGVRVFPLRPLINGGITNSGGLGHKKANASVGDLRKKNLPNGLVIPKSRVKKSLELDSGGGRCECRGSTKGSAEETMADGGSAPSLKVVDLPDFVQGASLEAPYKRLKASQIIQKYDPSLLNTFDKALLPPLAKEVYKLPSEALIEACVRWEILVMKQVTNVIRYIDLEQLNNERGALSLWVLFLFGLGKLKTVRLKQDSGDHYSFFVVIRGGEFQTCKGRTGVPSSLKAVCIHILSPKKFLILDSAGDLHVLSLNDSGTAMEPNARFSMISKFADLHHLDHVMEVQMLAAFPDISSKTQFVWISEGGYSIHLISMADTEHAIGESDKDESKHKSTIISVVGAIFTSEKIQELVPMSSNSCLVLCQGNMFIYGVV</sequence>
<protein>
    <submittedName>
        <fullName evidence="2">Uncharacterized protein</fullName>
    </submittedName>
</protein>
<evidence type="ECO:0000313" key="2">
    <source>
        <dbReference type="EMBL" id="URE32216.1"/>
    </source>
</evidence>
<evidence type="ECO:0000256" key="1">
    <source>
        <dbReference type="SAM" id="MobiDB-lite"/>
    </source>
</evidence>
<dbReference type="PANTHER" id="PTHR37383:SF1">
    <property type="entry name" value="OS01G0694200 PROTEIN"/>
    <property type="match status" value="1"/>
</dbReference>
<dbReference type="AlphaFoldDB" id="A0A9E7HD48"/>
<proteinExistence type="predicted"/>
<accession>A0A9E7HD48</accession>
<keyword evidence="3" id="KW-1185">Reference proteome</keyword>
<dbReference type="OrthoDB" id="1925091at2759"/>
<name>A0A9E7HD48_9LILI</name>
<reference evidence="2" key="1">
    <citation type="submission" date="2022-05" db="EMBL/GenBank/DDBJ databases">
        <title>The Musa troglodytarum L. genome provides insights into the mechanism of non-climacteric behaviour and enrichment of carotenoids.</title>
        <authorList>
            <person name="Wang J."/>
        </authorList>
    </citation>
    <scope>NUCLEOTIDE SEQUENCE</scope>
    <source>
        <tissue evidence="2">Leaf</tissue>
    </source>
</reference>
<organism evidence="2 3">
    <name type="scientific">Musa troglodytarum</name>
    <name type="common">fe'i banana</name>
    <dbReference type="NCBI Taxonomy" id="320322"/>
    <lineage>
        <taxon>Eukaryota</taxon>
        <taxon>Viridiplantae</taxon>
        <taxon>Streptophyta</taxon>
        <taxon>Embryophyta</taxon>
        <taxon>Tracheophyta</taxon>
        <taxon>Spermatophyta</taxon>
        <taxon>Magnoliopsida</taxon>
        <taxon>Liliopsida</taxon>
        <taxon>Zingiberales</taxon>
        <taxon>Musaceae</taxon>
        <taxon>Musa</taxon>
    </lineage>
</organism>
<dbReference type="EMBL" id="CP097510">
    <property type="protein sequence ID" value="URE32216.1"/>
    <property type="molecule type" value="Genomic_DNA"/>
</dbReference>
<evidence type="ECO:0000313" key="3">
    <source>
        <dbReference type="Proteomes" id="UP001055439"/>
    </source>
</evidence>
<dbReference type="Proteomes" id="UP001055439">
    <property type="component" value="Chromosome 8"/>
</dbReference>